<dbReference type="InterPro" id="IPR011008">
    <property type="entry name" value="Dimeric_a/b-barrel"/>
</dbReference>
<evidence type="ECO:0000313" key="4">
    <source>
        <dbReference type="Proteomes" id="UP000823989"/>
    </source>
</evidence>
<dbReference type="SUPFAM" id="SSF54909">
    <property type="entry name" value="Dimeric alpha+beta barrel"/>
    <property type="match status" value="1"/>
</dbReference>
<evidence type="ECO:0000256" key="1">
    <source>
        <dbReference type="ARBA" id="ARBA00007689"/>
    </source>
</evidence>
<dbReference type="PANTHER" id="PTHR37828:SF1">
    <property type="entry name" value="YCII-RELATED DOMAIN-CONTAINING PROTEIN"/>
    <property type="match status" value="1"/>
</dbReference>
<dbReference type="EMBL" id="DXHR01000024">
    <property type="protein sequence ID" value="HIW12843.1"/>
    <property type="molecule type" value="Genomic_DNA"/>
</dbReference>
<dbReference type="InterPro" id="IPR005545">
    <property type="entry name" value="YCII"/>
</dbReference>
<protein>
    <recommendedName>
        <fullName evidence="2">YCII-related domain-containing protein</fullName>
    </recommendedName>
</protein>
<feature type="domain" description="YCII-related" evidence="2">
    <location>
        <begin position="2"/>
        <end position="82"/>
    </location>
</feature>
<dbReference type="AlphaFoldDB" id="A0A9D1TZN8"/>
<gene>
    <name evidence="3" type="ORF">H9891_06755</name>
</gene>
<evidence type="ECO:0000313" key="3">
    <source>
        <dbReference type="EMBL" id="HIW12843.1"/>
    </source>
</evidence>
<dbReference type="Proteomes" id="UP000823989">
    <property type="component" value="Unassembled WGS sequence"/>
</dbReference>
<name>A0A9D1TZN8_9STAP</name>
<reference evidence="3" key="1">
    <citation type="journal article" date="2021" name="PeerJ">
        <title>Extensive microbial diversity within the chicken gut microbiome revealed by metagenomics and culture.</title>
        <authorList>
            <person name="Gilroy R."/>
            <person name="Ravi A."/>
            <person name="Getino M."/>
            <person name="Pursley I."/>
            <person name="Horton D.L."/>
            <person name="Alikhan N.F."/>
            <person name="Baker D."/>
            <person name="Gharbi K."/>
            <person name="Hall N."/>
            <person name="Watson M."/>
            <person name="Adriaenssens E.M."/>
            <person name="Foster-Nyarko E."/>
            <person name="Jarju S."/>
            <person name="Secka A."/>
            <person name="Antonio M."/>
            <person name="Oren A."/>
            <person name="Chaudhuri R.R."/>
            <person name="La Ragione R."/>
            <person name="Hildebrand F."/>
            <person name="Pallen M.J."/>
        </authorList>
    </citation>
    <scope>NUCLEOTIDE SEQUENCE</scope>
    <source>
        <strain evidence="3">ChiHjej13B12-752</strain>
    </source>
</reference>
<sequence>MKYFAVFLPMKDAQKSREFRPQHLEFLKQGREERTILMNGPFVDGAGGLVIYKGASLDEIEKLVNTDPYIVNGAREYEIHEWDMESNYNF</sequence>
<evidence type="ECO:0000259" key="2">
    <source>
        <dbReference type="Pfam" id="PF03795"/>
    </source>
</evidence>
<comment type="similarity">
    <text evidence="1">Belongs to the YciI family.</text>
</comment>
<comment type="caution">
    <text evidence="3">The sequence shown here is derived from an EMBL/GenBank/DDBJ whole genome shotgun (WGS) entry which is preliminary data.</text>
</comment>
<dbReference type="PANTHER" id="PTHR37828">
    <property type="entry name" value="GSR2449 PROTEIN"/>
    <property type="match status" value="1"/>
</dbReference>
<proteinExistence type="inferred from homology"/>
<dbReference type="Pfam" id="PF03795">
    <property type="entry name" value="YCII"/>
    <property type="match status" value="1"/>
</dbReference>
<reference evidence="3" key="2">
    <citation type="submission" date="2021-04" db="EMBL/GenBank/DDBJ databases">
        <authorList>
            <person name="Gilroy R."/>
        </authorList>
    </citation>
    <scope>NUCLEOTIDE SEQUENCE</scope>
    <source>
        <strain evidence="3">ChiHjej13B12-752</strain>
    </source>
</reference>
<accession>A0A9D1TZN8</accession>
<dbReference type="Gene3D" id="3.30.70.1060">
    <property type="entry name" value="Dimeric alpha+beta barrel"/>
    <property type="match status" value="1"/>
</dbReference>
<organism evidence="3 4">
    <name type="scientific">Candidatus Salinicoccus stercoripullorum</name>
    <dbReference type="NCBI Taxonomy" id="2838756"/>
    <lineage>
        <taxon>Bacteria</taxon>
        <taxon>Bacillati</taxon>
        <taxon>Bacillota</taxon>
        <taxon>Bacilli</taxon>
        <taxon>Bacillales</taxon>
        <taxon>Staphylococcaceae</taxon>
        <taxon>Salinicoccus</taxon>
    </lineage>
</organism>